<accession>A0A645ASY7</accession>
<dbReference type="AlphaFoldDB" id="A0A645ASY7"/>
<reference evidence="1" key="1">
    <citation type="submission" date="2019-08" db="EMBL/GenBank/DDBJ databases">
        <authorList>
            <person name="Kucharzyk K."/>
            <person name="Murdoch R.W."/>
            <person name="Higgins S."/>
            <person name="Loffler F."/>
        </authorList>
    </citation>
    <scope>NUCLEOTIDE SEQUENCE</scope>
</reference>
<evidence type="ECO:0000313" key="1">
    <source>
        <dbReference type="EMBL" id="MPM56382.1"/>
    </source>
</evidence>
<dbReference type="EMBL" id="VSSQ01015731">
    <property type="protein sequence ID" value="MPM56382.1"/>
    <property type="molecule type" value="Genomic_DNA"/>
</dbReference>
<sequence>MQYLLGSRHIAKRAVLGNHAGNRRRKPRRTDDQQCGVIRIDRFVVLHAVTEHVVHWNTEKRADDLADQSGCAEDERAFDKRFLFVFRHCVP</sequence>
<proteinExistence type="predicted"/>
<comment type="caution">
    <text evidence="1">The sequence shown here is derived from an EMBL/GenBank/DDBJ whole genome shotgun (WGS) entry which is preliminary data.</text>
</comment>
<name>A0A645ASY7_9ZZZZ</name>
<organism evidence="1">
    <name type="scientific">bioreactor metagenome</name>
    <dbReference type="NCBI Taxonomy" id="1076179"/>
    <lineage>
        <taxon>unclassified sequences</taxon>
        <taxon>metagenomes</taxon>
        <taxon>ecological metagenomes</taxon>
    </lineage>
</organism>
<protein>
    <submittedName>
        <fullName evidence="1">Uncharacterized protein</fullName>
    </submittedName>
</protein>
<gene>
    <name evidence="1" type="ORF">SDC9_103184</name>
</gene>